<dbReference type="SUPFAM" id="SSF51735">
    <property type="entry name" value="NAD(P)-binding Rossmann-fold domains"/>
    <property type="match status" value="1"/>
</dbReference>
<name>A0A345T2G3_9ACTN</name>
<gene>
    <name evidence="3" type="ORF">C7M71_025015</name>
</gene>
<dbReference type="OrthoDB" id="3542748at2"/>
<dbReference type="Proteomes" id="UP000249340">
    <property type="component" value="Chromosome"/>
</dbReference>
<sequence length="246" mass="25476">MGRLESKVAVVTGGALGMGASHVRTFVAEGARVVIADILEAEGRALAAELGDAARFIRLDVTDPEQWAALVAETEREFGPITVLVNNAGVAGPFLPAAELSIADYRRTVDVDLNGTFYGMHAVIPGMVAAGGGSIVNISSTAGFQGKTPNAAYSASKFGVRGLARAAAKDYAAAGVRVNCVCPGIVRTPLMEATWDEDAQAQERLRVPTDRFADSAELSAAVLFLASDEASYVTGTDLLVDGGMNA</sequence>
<dbReference type="InterPro" id="IPR020904">
    <property type="entry name" value="Sc_DH/Rdtase_CS"/>
</dbReference>
<dbReference type="Pfam" id="PF13561">
    <property type="entry name" value="adh_short_C2"/>
    <property type="match status" value="1"/>
</dbReference>
<organism evidence="3 4">
    <name type="scientific">Peterkaempfera bronchialis</name>
    <dbReference type="NCBI Taxonomy" id="2126346"/>
    <lineage>
        <taxon>Bacteria</taxon>
        <taxon>Bacillati</taxon>
        <taxon>Actinomycetota</taxon>
        <taxon>Actinomycetes</taxon>
        <taxon>Kitasatosporales</taxon>
        <taxon>Streptomycetaceae</taxon>
        <taxon>Peterkaempfera</taxon>
    </lineage>
</organism>
<protein>
    <submittedName>
        <fullName evidence="3">SDR family oxidoreductase</fullName>
    </submittedName>
</protein>
<dbReference type="InterPro" id="IPR002347">
    <property type="entry name" value="SDR_fam"/>
</dbReference>
<dbReference type="InterPro" id="IPR036291">
    <property type="entry name" value="NAD(P)-bd_dom_sf"/>
</dbReference>
<accession>A0A345T2G3</accession>
<evidence type="ECO:0000256" key="2">
    <source>
        <dbReference type="ARBA" id="ARBA00023002"/>
    </source>
</evidence>
<dbReference type="PANTHER" id="PTHR24321">
    <property type="entry name" value="DEHYDROGENASES, SHORT CHAIN"/>
    <property type="match status" value="1"/>
</dbReference>
<dbReference type="PANTHER" id="PTHR24321:SF8">
    <property type="entry name" value="ESTRADIOL 17-BETA-DEHYDROGENASE 8-RELATED"/>
    <property type="match status" value="1"/>
</dbReference>
<evidence type="ECO:0000256" key="1">
    <source>
        <dbReference type="ARBA" id="ARBA00006484"/>
    </source>
</evidence>
<dbReference type="Gene3D" id="3.40.50.720">
    <property type="entry name" value="NAD(P)-binding Rossmann-like Domain"/>
    <property type="match status" value="1"/>
</dbReference>
<keyword evidence="2" id="KW-0560">Oxidoreductase</keyword>
<keyword evidence="4" id="KW-1185">Reference proteome</keyword>
<dbReference type="PRINTS" id="PR00080">
    <property type="entry name" value="SDRFAMILY"/>
</dbReference>
<reference evidence="4" key="1">
    <citation type="submission" date="2018-07" db="EMBL/GenBank/DDBJ databases">
        <title>Streptacidiphilus bronchialis DSM 106435 chromosome.</title>
        <authorList>
            <person name="Batra D."/>
            <person name="Gulvik C.A."/>
        </authorList>
    </citation>
    <scope>NUCLEOTIDE SEQUENCE [LARGE SCALE GENOMIC DNA]</scope>
    <source>
        <strain evidence="4">DSM 106435</strain>
    </source>
</reference>
<dbReference type="EMBL" id="CP031264">
    <property type="protein sequence ID" value="AXI80168.1"/>
    <property type="molecule type" value="Genomic_DNA"/>
</dbReference>
<dbReference type="FunFam" id="3.40.50.720:FF:000084">
    <property type="entry name" value="Short-chain dehydrogenase reductase"/>
    <property type="match status" value="1"/>
</dbReference>
<dbReference type="NCBIfam" id="NF005559">
    <property type="entry name" value="PRK07231.1"/>
    <property type="match status" value="1"/>
</dbReference>
<dbReference type="PRINTS" id="PR00081">
    <property type="entry name" value="GDHRDH"/>
</dbReference>
<evidence type="ECO:0000313" key="4">
    <source>
        <dbReference type="Proteomes" id="UP000249340"/>
    </source>
</evidence>
<comment type="similarity">
    <text evidence="1">Belongs to the short-chain dehydrogenases/reductases (SDR) family.</text>
</comment>
<evidence type="ECO:0000313" key="3">
    <source>
        <dbReference type="EMBL" id="AXI80168.1"/>
    </source>
</evidence>
<dbReference type="GO" id="GO:0016491">
    <property type="term" value="F:oxidoreductase activity"/>
    <property type="evidence" value="ECO:0007669"/>
    <property type="project" value="UniProtKB-KW"/>
</dbReference>
<dbReference type="KEGG" id="stri:C7M71_025015"/>
<dbReference type="PROSITE" id="PS00061">
    <property type="entry name" value="ADH_SHORT"/>
    <property type="match status" value="1"/>
</dbReference>
<dbReference type="AlphaFoldDB" id="A0A345T2G3"/>
<dbReference type="RefSeq" id="WP_111489054.1">
    <property type="nucleotide sequence ID" value="NZ_CP031264.1"/>
</dbReference>
<proteinExistence type="inferred from homology"/>